<dbReference type="Gene3D" id="3.40.50.1460">
    <property type="match status" value="1"/>
</dbReference>
<dbReference type="eggNOG" id="COG4249">
    <property type="taxonomic scope" value="Bacteria"/>
</dbReference>
<feature type="chain" id="PRO_5003312386" evidence="1">
    <location>
        <begin position="26"/>
        <end position="439"/>
    </location>
</feature>
<feature type="domain" description="Peptidase C14 caspase" evidence="2">
    <location>
        <begin position="227"/>
        <end position="410"/>
    </location>
</feature>
<sequence>MRKQCLTRAFYILAVLCFAANLLPAQDLFELKFTDKLGVKYKGLLVLFNDSKMYMRVAYNAENMYKVVNVDYKSEHGTTDGSEYLVLMGTNPRFITQSGQYGYNPDHIIFLEKQDKPYLTDDPNDTSKLLHADAFRALTKTDITDPYLREFYSSDEADYKALRRMFGLDLNSLVLKPKTNTYSAGTTMHLVIAANTNIGDIGMSCARDQASLTAEFKGIATSLGIGYKQYLINGDNFTKPAVLSTLNTLVPGSNDVVIFVYRGHGFRWNDQQGAWPQLDMRSSPYTRIGENTALDLDFVFKNIKAKGGRLNIVLGDCCNSSIDISSPLTGSEFLAMQANNNYNDDKLRALFMNSKGNLMATSASPGEVSWANNANGGFFTVSFLQSLREEISFLREDTADWRDLINNTVNGAKRKSSKGVCSNCTVQNGIYHYDVTPKN</sequence>
<feature type="signal peptide" evidence="1">
    <location>
        <begin position="1"/>
        <end position="25"/>
    </location>
</feature>
<keyword evidence="4" id="KW-1185">Reference proteome</keyword>
<dbReference type="STRING" id="760192.Halhy_3780"/>
<gene>
    <name evidence="3" type="ordered locus">Halhy_3780</name>
</gene>
<organism evidence="3 4">
    <name type="scientific">Haliscomenobacter hydrossis (strain ATCC 27775 / DSM 1100 / LMG 10767 / O)</name>
    <dbReference type="NCBI Taxonomy" id="760192"/>
    <lineage>
        <taxon>Bacteria</taxon>
        <taxon>Pseudomonadati</taxon>
        <taxon>Bacteroidota</taxon>
        <taxon>Saprospiria</taxon>
        <taxon>Saprospirales</taxon>
        <taxon>Haliscomenobacteraceae</taxon>
        <taxon>Haliscomenobacter</taxon>
    </lineage>
</organism>
<dbReference type="Pfam" id="PF00656">
    <property type="entry name" value="Peptidase_C14"/>
    <property type="match status" value="1"/>
</dbReference>
<dbReference type="GO" id="GO:0006508">
    <property type="term" value="P:proteolysis"/>
    <property type="evidence" value="ECO:0007669"/>
    <property type="project" value="InterPro"/>
</dbReference>
<protein>
    <submittedName>
        <fullName evidence="3">Peptidase C14 caspase catalytic subunit p20</fullName>
    </submittedName>
</protein>
<dbReference type="InterPro" id="IPR011600">
    <property type="entry name" value="Pept_C14_caspase"/>
</dbReference>
<dbReference type="GO" id="GO:0004197">
    <property type="term" value="F:cysteine-type endopeptidase activity"/>
    <property type="evidence" value="ECO:0007669"/>
    <property type="project" value="InterPro"/>
</dbReference>
<dbReference type="Proteomes" id="UP000008461">
    <property type="component" value="Chromosome"/>
</dbReference>
<dbReference type="SUPFAM" id="SSF52129">
    <property type="entry name" value="Caspase-like"/>
    <property type="match status" value="1"/>
</dbReference>
<accession>F4L145</accession>
<evidence type="ECO:0000313" key="3">
    <source>
        <dbReference type="EMBL" id="AEE51632.1"/>
    </source>
</evidence>
<reference evidence="3 4" key="1">
    <citation type="journal article" date="2011" name="Stand. Genomic Sci.">
        <title>Complete genome sequence of Haliscomenobacter hydrossis type strain (O).</title>
        <authorList>
            <consortium name="US DOE Joint Genome Institute (JGI-PGF)"/>
            <person name="Daligault H."/>
            <person name="Lapidus A."/>
            <person name="Zeytun A."/>
            <person name="Nolan M."/>
            <person name="Lucas S."/>
            <person name="Del Rio T.G."/>
            <person name="Tice H."/>
            <person name="Cheng J.F."/>
            <person name="Tapia R."/>
            <person name="Han C."/>
            <person name="Goodwin L."/>
            <person name="Pitluck S."/>
            <person name="Liolios K."/>
            <person name="Pagani I."/>
            <person name="Ivanova N."/>
            <person name="Huntemann M."/>
            <person name="Mavromatis K."/>
            <person name="Mikhailova N."/>
            <person name="Pati A."/>
            <person name="Chen A."/>
            <person name="Palaniappan K."/>
            <person name="Land M."/>
            <person name="Hauser L."/>
            <person name="Brambilla E.M."/>
            <person name="Rohde M."/>
            <person name="Verbarg S."/>
            <person name="Goker M."/>
            <person name="Bristow J."/>
            <person name="Eisen J.A."/>
            <person name="Markowitz V."/>
            <person name="Hugenholtz P."/>
            <person name="Kyrpides N.C."/>
            <person name="Klenk H.P."/>
            <person name="Woyke T."/>
        </authorList>
    </citation>
    <scope>NUCLEOTIDE SEQUENCE [LARGE SCALE GENOMIC DNA]</scope>
    <source>
        <strain evidence="4">ATCC 27775 / DSM 1100 / LMG 10767 / O</strain>
    </source>
</reference>
<dbReference type="KEGG" id="hhy:Halhy_3780"/>
<keyword evidence="1" id="KW-0732">Signal</keyword>
<name>F4L145_HALH1</name>
<reference key="2">
    <citation type="submission" date="2011-04" db="EMBL/GenBank/DDBJ databases">
        <title>Complete sequence of chromosome of Haliscomenobacter hydrossis DSM 1100.</title>
        <authorList>
            <consortium name="US DOE Joint Genome Institute (JGI-PGF)"/>
            <person name="Lucas S."/>
            <person name="Han J."/>
            <person name="Lapidus A."/>
            <person name="Bruce D."/>
            <person name="Goodwin L."/>
            <person name="Pitluck S."/>
            <person name="Peters L."/>
            <person name="Kyrpides N."/>
            <person name="Mavromatis K."/>
            <person name="Ivanova N."/>
            <person name="Ovchinnikova G."/>
            <person name="Pagani I."/>
            <person name="Daligault H."/>
            <person name="Detter J.C."/>
            <person name="Han C."/>
            <person name="Land M."/>
            <person name="Hauser L."/>
            <person name="Markowitz V."/>
            <person name="Cheng J.-F."/>
            <person name="Hugenholtz P."/>
            <person name="Woyke T."/>
            <person name="Wu D."/>
            <person name="Verbarg S."/>
            <person name="Frueling A."/>
            <person name="Brambilla E."/>
            <person name="Klenk H.-P."/>
            <person name="Eisen J.A."/>
        </authorList>
    </citation>
    <scope>NUCLEOTIDE SEQUENCE</scope>
    <source>
        <strain>DSM 1100</strain>
    </source>
</reference>
<evidence type="ECO:0000313" key="4">
    <source>
        <dbReference type="Proteomes" id="UP000008461"/>
    </source>
</evidence>
<evidence type="ECO:0000256" key="1">
    <source>
        <dbReference type="SAM" id="SignalP"/>
    </source>
</evidence>
<dbReference type="HOGENOM" id="CLU_623696_0_0_10"/>
<dbReference type="AlphaFoldDB" id="F4L145"/>
<dbReference type="InterPro" id="IPR029030">
    <property type="entry name" value="Caspase-like_dom_sf"/>
</dbReference>
<dbReference type="EMBL" id="CP002691">
    <property type="protein sequence ID" value="AEE51632.1"/>
    <property type="molecule type" value="Genomic_DNA"/>
</dbReference>
<proteinExistence type="predicted"/>
<evidence type="ECO:0000259" key="2">
    <source>
        <dbReference type="Pfam" id="PF00656"/>
    </source>
</evidence>
<dbReference type="RefSeq" id="WP_013766171.1">
    <property type="nucleotide sequence ID" value="NC_015510.1"/>
</dbReference>
<dbReference type="OrthoDB" id="976354at2"/>